<reference evidence="2 3" key="1">
    <citation type="submission" date="2020-02" db="EMBL/GenBank/DDBJ databases">
        <title>Genome sequence of strain CCNWXJ40-4.</title>
        <authorList>
            <person name="Gao J."/>
            <person name="Sun J."/>
        </authorList>
    </citation>
    <scope>NUCLEOTIDE SEQUENCE [LARGE SCALE GENOMIC DNA]</scope>
    <source>
        <strain evidence="2 3">CCNWXJ 40-4</strain>
    </source>
</reference>
<dbReference type="RefSeq" id="WP_165028440.1">
    <property type="nucleotide sequence ID" value="NZ_JAAKZF010000015.1"/>
</dbReference>
<dbReference type="Gene3D" id="3.40.50.150">
    <property type="entry name" value="Vaccinia Virus protein VP39"/>
    <property type="match status" value="1"/>
</dbReference>
<evidence type="ECO:0000259" key="1">
    <source>
        <dbReference type="Pfam" id="PF05050"/>
    </source>
</evidence>
<keyword evidence="2" id="KW-0808">Transferase</keyword>
<dbReference type="GO" id="GO:0008171">
    <property type="term" value="F:O-methyltransferase activity"/>
    <property type="evidence" value="ECO:0007669"/>
    <property type="project" value="TreeGrafter"/>
</dbReference>
<dbReference type="Proteomes" id="UP001642900">
    <property type="component" value="Unassembled WGS sequence"/>
</dbReference>
<dbReference type="PANTHER" id="PTHR36973:SF4">
    <property type="entry name" value="NODULATION PROTEIN"/>
    <property type="match status" value="1"/>
</dbReference>
<dbReference type="InterPro" id="IPR006342">
    <property type="entry name" value="FkbM_mtfrase"/>
</dbReference>
<gene>
    <name evidence="2" type="ORF">G6N73_13800</name>
</gene>
<evidence type="ECO:0000313" key="3">
    <source>
        <dbReference type="Proteomes" id="UP001642900"/>
    </source>
</evidence>
<dbReference type="PANTHER" id="PTHR36973">
    <property type="entry name" value="SLL1456 PROTEIN-RELATED"/>
    <property type="match status" value="1"/>
</dbReference>
<name>A0A6G4WDP9_9HYPH</name>
<evidence type="ECO:0000313" key="2">
    <source>
        <dbReference type="EMBL" id="NGO52237.1"/>
    </source>
</evidence>
<comment type="caution">
    <text evidence="2">The sequence shown here is derived from an EMBL/GenBank/DDBJ whole genome shotgun (WGS) entry which is preliminary data.</text>
</comment>
<dbReference type="SUPFAM" id="SSF53335">
    <property type="entry name" value="S-adenosyl-L-methionine-dependent methyltransferases"/>
    <property type="match status" value="1"/>
</dbReference>
<protein>
    <submittedName>
        <fullName evidence="2">FkbM family methyltransferase</fullName>
    </submittedName>
</protein>
<dbReference type="InterPro" id="IPR053188">
    <property type="entry name" value="FkbM_Methyltransferase"/>
</dbReference>
<organism evidence="2 3">
    <name type="scientific">Allomesorhizobium camelthorni</name>
    <dbReference type="NCBI Taxonomy" id="475069"/>
    <lineage>
        <taxon>Bacteria</taxon>
        <taxon>Pseudomonadati</taxon>
        <taxon>Pseudomonadota</taxon>
        <taxon>Alphaproteobacteria</taxon>
        <taxon>Hyphomicrobiales</taxon>
        <taxon>Phyllobacteriaceae</taxon>
        <taxon>Allomesorhizobium</taxon>
    </lineage>
</organism>
<dbReference type="GO" id="GO:0032259">
    <property type="term" value="P:methylation"/>
    <property type="evidence" value="ECO:0007669"/>
    <property type="project" value="UniProtKB-KW"/>
</dbReference>
<dbReference type="EMBL" id="JAAKZF010000015">
    <property type="protein sequence ID" value="NGO52237.1"/>
    <property type="molecule type" value="Genomic_DNA"/>
</dbReference>
<feature type="domain" description="Methyltransferase FkbM" evidence="1">
    <location>
        <begin position="30"/>
        <end position="189"/>
    </location>
</feature>
<proteinExistence type="predicted"/>
<keyword evidence="2" id="KW-0489">Methyltransferase</keyword>
<dbReference type="AlphaFoldDB" id="A0A6G4WDP9"/>
<keyword evidence="3" id="KW-1185">Reference proteome</keyword>
<dbReference type="NCBIfam" id="TIGR01444">
    <property type="entry name" value="fkbM_fam"/>
    <property type="match status" value="1"/>
</dbReference>
<dbReference type="InterPro" id="IPR029063">
    <property type="entry name" value="SAM-dependent_MTases_sf"/>
</dbReference>
<accession>A0A6G4WDP9</accession>
<sequence>MQQPERPTRDFQTLFRRVKALGFQPEICIDVGAAGGTGVIYEAFRDALHVAFEPLPDFREQLAKRLSGFKHKIYNCAVMDRDGEMEILRTEQNVLGSSLMHRRSGTDDSRLLTVPVRTLDGVMGDPQPEGQILLKTDCQGADLLVIKGGTETLKRCELVIMETSLFRFWGPHQHDFADTVTFMKDHGFVVYDIVDGIFRPLDAALGQIDLVFVKEDGMFRQKSGWQ</sequence>
<dbReference type="Pfam" id="PF05050">
    <property type="entry name" value="Methyltransf_21"/>
    <property type="match status" value="1"/>
</dbReference>